<dbReference type="STRING" id="756272.Plabr_1317"/>
<organism evidence="2 3">
    <name type="scientific">Rubinisphaera brasiliensis (strain ATCC 49424 / DSM 5305 / JCM 21570 / IAM 15109 / NBRC 103401 / IFAM 1448)</name>
    <name type="common">Planctomyces brasiliensis</name>
    <dbReference type="NCBI Taxonomy" id="756272"/>
    <lineage>
        <taxon>Bacteria</taxon>
        <taxon>Pseudomonadati</taxon>
        <taxon>Planctomycetota</taxon>
        <taxon>Planctomycetia</taxon>
        <taxon>Planctomycetales</taxon>
        <taxon>Planctomycetaceae</taxon>
        <taxon>Rubinisphaera</taxon>
    </lineage>
</organism>
<evidence type="ECO:0000313" key="3">
    <source>
        <dbReference type="Proteomes" id="UP000006860"/>
    </source>
</evidence>
<dbReference type="KEGG" id="pbs:Plabr_1317"/>
<dbReference type="RefSeq" id="WP_013627661.1">
    <property type="nucleotide sequence ID" value="NC_015174.1"/>
</dbReference>
<sequence length="337" mass="37102">MTASIRQSTTLGLLILTLGFLLTTASPTLAQHEPAVMLRTRLPCPGPQCRTATIGQGNGVLIGRNRDQLLVLTVAHNIRDALSIEVQLDGRWHSAKTAHADLDADIAVLTVQGDFEFPIAKLAEQDPQAGAEVLLDGYWPNPWTRRVVRTQRIRTASHRFYFLQTRVVPGVSGAGVVFAGKLAGLVHGVTLEGERSVTLIVPISIIQQRLKTWGYRISKANRDCAQPQVEPEPSTAENCACDCETRLAELQQSFLTLSQRIDTLSDKSSNEQNWQVQIDELKQTLESTQEDLAELQPLLERRVVLLSDGQVAAERRLKPEDPLVLGSEIVVRKAAAE</sequence>
<evidence type="ECO:0008006" key="4">
    <source>
        <dbReference type="Google" id="ProtNLM"/>
    </source>
</evidence>
<evidence type="ECO:0000313" key="2">
    <source>
        <dbReference type="EMBL" id="ADY58929.1"/>
    </source>
</evidence>
<dbReference type="Pfam" id="PF13365">
    <property type="entry name" value="Trypsin_2"/>
    <property type="match status" value="1"/>
</dbReference>
<proteinExistence type="predicted"/>
<reference evidence="3" key="1">
    <citation type="submission" date="2011-02" db="EMBL/GenBank/DDBJ databases">
        <title>The complete genome of Planctomyces brasiliensis DSM 5305.</title>
        <authorList>
            <person name="Lucas S."/>
            <person name="Copeland A."/>
            <person name="Lapidus A."/>
            <person name="Bruce D."/>
            <person name="Goodwin L."/>
            <person name="Pitluck S."/>
            <person name="Kyrpides N."/>
            <person name="Mavromatis K."/>
            <person name="Pagani I."/>
            <person name="Ivanova N."/>
            <person name="Ovchinnikova G."/>
            <person name="Lu M."/>
            <person name="Detter J.C."/>
            <person name="Han C."/>
            <person name="Land M."/>
            <person name="Hauser L."/>
            <person name="Markowitz V."/>
            <person name="Cheng J.-F."/>
            <person name="Hugenholtz P."/>
            <person name="Woyke T."/>
            <person name="Wu D."/>
            <person name="Tindall B."/>
            <person name="Pomrenke H.G."/>
            <person name="Brambilla E."/>
            <person name="Klenk H.-P."/>
            <person name="Eisen J.A."/>
        </authorList>
    </citation>
    <scope>NUCLEOTIDE SEQUENCE [LARGE SCALE GENOMIC DNA]</scope>
    <source>
        <strain evidence="3">ATCC 49424 / DSM 5305 / JCM 21570 / NBRC 103401 / IFAM 1448</strain>
    </source>
</reference>
<feature type="coiled-coil region" evidence="1">
    <location>
        <begin position="247"/>
        <end position="298"/>
    </location>
</feature>
<protein>
    <recommendedName>
        <fullName evidence="4">Peptidase S1 and S6 chymotrypsin/Hap</fullName>
    </recommendedName>
</protein>
<dbReference type="InterPro" id="IPR009003">
    <property type="entry name" value="Peptidase_S1_PA"/>
</dbReference>
<accession>F0SNP3</accession>
<keyword evidence="3" id="KW-1185">Reference proteome</keyword>
<evidence type="ECO:0000256" key="1">
    <source>
        <dbReference type="SAM" id="Coils"/>
    </source>
</evidence>
<dbReference type="Proteomes" id="UP000006860">
    <property type="component" value="Chromosome"/>
</dbReference>
<dbReference type="eggNOG" id="COG0265">
    <property type="taxonomic scope" value="Bacteria"/>
</dbReference>
<dbReference type="EMBL" id="CP002546">
    <property type="protein sequence ID" value="ADY58929.1"/>
    <property type="molecule type" value="Genomic_DNA"/>
</dbReference>
<dbReference type="HOGENOM" id="CLU_801389_0_0_0"/>
<gene>
    <name evidence="2" type="ordered locus">Plabr_1317</name>
</gene>
<dbReference type="SUPFAM" id="SSF50494">
    <property type="entry name" value="Trypsin-like serine proteases"/>
    <property type="match status" value="1"/>
</dbReference>
<dbReference type="AlphaFoldDB" id="F0SNP3"/>
<keyword evidence="1" id="KW-0175">Coiled coil</keyword>
<name>F0SNP3_RUBBR</name>
<dbReference type="Gene3D" id="2.40.10.120">
    <property type="match status" value="1"/>
</dbReference>